<dbReference type="InterPro" id="IPR018280">
    <property type="entry name" value="Ribosomal_uS3_CS"/>
</dbReference>
<feature type="compositionally biased region" description="Basic and acidic residues" evidence="10">
    <location>
        <begin position="266"/>
        <end position="275"/>
    </location>
</feature>
<dbReference type="InterPro" id="IPR036419">
    <property type="entry name" value="Ribosomal_S3_C_sf"/>
</dbReference>
<evidence type="ECO:0000256" key="4">
    <source>
        <dbReference type="ARBA" id="ARBA00022980"/>
    </source>
</evidence>
<dbReference type="NCBIfam" id="TIGR01009">
    <property type="entry name" value="rpsC_bact"/>
    <property type="match status" value="1"/>
</dbReference>
<dbReference type="RefSeq" id="WP_006946142.1">
    <property type="nucleotide sequence ID" value="NZ_CAKZHM010000136.1"/>
</dbReference>
<dbReference type="Gene3D" id="3.30.300.20">
    <property type="match status" value="1"/>
</dbReference>
<evidence type="ECO:0000256" key="10">
    <source>
        <dbReference type="SAM" id="MobiDB-lite"/>
    </source>
</evidence>
<proteinExistence type="inferred from homology"/>
<dbReference type="PANTHER" id="PTHR11760:SF19">
    <property type="entry name" value="SMALL RIBOSOMAL SUBUNIT PROTEIN US3C"/>
    <property type="match status" value="1"/>
</dbReference>
<organism evidence="11 12">
    <name type="scientific">Dermacoccus nishinomiyaensis</name>
    <dbReference type="NCBI Taxonomy" id="1274"/>
    <lineage>
        <taxon>Bacteria</taxon>
        <taxon>Bacillati</taxon>
        <taxon>Actinomycetota</taxon>
        <taxon>Actinomycetes</taxon>
        <taxon>Micrococcales</taxon>
        <taxon>Dermacoccaceae</taxon>
        <taxon>Dermacoccus</taxon>
    </lineage>
</organism>
<comment type="similarity">
    <text evidence="1 8 9">Belongs to the universal ribosomal protein uS3 family.</text>
</comment>
<dbReference type="PANTHER" id="PTHR11760">
    <property type="entry name" value="30S/40S RIBOSOMAL PROTEIN S3"/>
    <property type="match status" value="1"/>
</dbReference>
<gene>
    <name evidence="8" type="primary">rpsC</name>
    <name evidence="11" type="ORF">HX89_03800</name>
</gene>
<dbReference type="PROSITE" id="PS00548">
    <property type="entry name" value="RIBOSOMAL_S3"/>
    <property type="match status" value="1"/>
</dbReference>
<dbReference type="GO" id="GO:0003729">
    <property type="term" value="F:mRNA binding"/>
    <property type="evidence" value="ECO:0007669"/>
    <property type="project" value="UniProtKB-UniRule"/>
</dbReference>
<comment type="function">
    <text evidence="6 8">Binds the lower part of the 30S subunit head. Binds mRNA in the 70S ribosome, positioning it for translation.</text>
</comment>
<comment type="subunit">
    <text evidence="8">Part of the 30S ribosomal subunit. Forms a tight complex with proteins S10 and S14.</text>
</comment>
<evidence type="ECO:0000256" key="5">
    <source>
        <dbReference type="ARBA" id="ARBA00023274"/>
    </source>
</evidence>
<dbReference type="InterPro" id="IPR004087">
    <property type="entry name" value="KH_dom"/>
</dbReference>
<evidence type="ECO:0000256" key="8">
    <source>
        <dbReference type="HAMAP-Rule" id="MF_01309"/>
    </source>
</evidence>
<dbReference type="PROSITE" id="PS50823">
    <property type="entry name" value="KH_TYPE_2"/>
    <property type="match status" value="1"/>
</dbReference>
<keyword evidence="12" id="KW-1185">Reference proteome</keyword>
<dbReference type="GO" id="GO:0022627">
    <property type="term" value="C:cytosolic small ribosomal subunit"/>
    <property type="evidence" value="ECO:0007669"/>
    <property type="project" value="TreeGrafter"/>
</dbReference>
<evidence type="ECO:0000256" key="1">
    <source>
        <dbReference type="ARBA" id="ARBA00010761"/>
    </source>
</evidence>
<dbReference type="InterPro" id="IPR057258">
    <property type="entry name" value="Ribosomal_uS3"/>
</dbReference>
<dbReference type="InterPro" id="IPR004044">
    <property type="entry name" value="KH_dom_type_2"/>
</dbReference>
<keyword evidence="4 8" id="KW-0689">Ribosomal protein</keyword>
<dbReference type="GO" id="GO:0006412">
    <property type="term" value="P:translation"/>
    <property type="evidence" value="ECO:0007669"/>
    <property type="project" value="UniProtKB-UniRule"/>
</dbReference>
<dbReference type="SUPFAM" id="SSF54821">
    <property type="entry name" value="Ribosomal protein S3 C-terminal domain"/>
    <property type="match status" value="1"/>
</dbReference>
<dbReference type="OrthoDB" id="9806396at2"/>
<evidence type="ECO:0000256" key="2">
    <source>
        <dbReference type="ARBA" id="ARBA00022730"/>
    </source>
</evidence>
<evidence type="ECO:0000313" key="12">
    <source>
        <dbReference type="Proteomes" id="UP000027986"/>
    </source>
</evidence>
<dbReference type="Pfam" id="PF00189">
    <property type="entry name" value="Ribosomal_S3_C"/>
    <property type="match status" value="1"/>
</dbReference>
<keyword evidence="2 8" id="KW-0699">rRNA-binding</keyword>
<dbReference type="SMART" id="SM00322">
    <property type="entry name" value="KH"/>
    <property type="match status" value="1"/>
</dbReference>
<dbReference type="HOGENOM" id="CLU_058591_0_2_11"/>
<dbReference type="Pfam" id="PF07650">
    <property type="entry name" value="KH_2"/>
    <property type="match status" value="1"/>
</dbReference>
<dbReference type="GeneID" id="41840337"/>
<dbReference type="eggNOG" id="COG0092">
    <property type="taxonomic scope" value="Bacteria"/>
</dbReference>
<dbReference type="SUPFAM" id="SSF54814">
    <property type="entry name" value="Prokaryotic type KH domain (KH-domain type II)"/>
    <property type="match status" value="1"/>
</dbReference>
<name>A0A075JG06_9MICO</name>
<accession>A0A075JG06</accession>
<dbReference type="Proteomes" id="UP000027986">
    <property type="component" value="Chromosome"/>
</dbReference>
<dbReference type="FunFam" id="3.30.300.20:FF:000001">
    <property type="entry name" value="30S ribosomal protein S3"/>
    <property type="match status" value="1"/>
</dbReference>
<feature type="compositionally biased region" description="Low complexity" evidence="10">
    <location>
        <begin position="251"/>
        <end position="265"/>
    </location>
</feature>
<dbReference type="GO" id="GO:0003735">
    <property type="term" value="F:structural constituent of ribosome"/>
    <property type="evidence" value="ECO:0007669"/>
    <property type="project" value="InterPro"/>
</dbReference>
<reference evidence="11 12" key="1">
    <citation type="submission" date="2014-07" db="EMBL/GenBank/DDBJ databases">
        <title>Genome Sequencing of Dermacoccus nishinomiyaensis.</title>
        <authorList>
            <person name="Hong K.W."/>
            <person name="Chan K.G."/>
        </authorList>
    </citation>
    <scope>NUCLEOTIDE SEQUENCE [LARGE SCALE GENOMIC DNA]</scope>
    <source>
        <strain evidence="11 12">M25</strain>
    </source>
</reference>
<evidence type="ECO:0000256" key="7">
    <source>
        <dbReference type="ARBA" id="ARBA00035257"/>
    </source>
</evidence>
<evidence type="ECO:0000256" key="6">
    <source>
        <dbReference type="ARBA" id="ARBA00024998"/>
    </source>
</evidence>
<keyword evidence="5 8" id="KW-0687">Ribonucleoprotein</keyword>
<dbReference type="AlphaFoldDB" id="A0A075JG06"/>
<evidence type="ECO:0000256" key="9">
    <source>
        <dbReference type="RuleBase" id="RU003624"/>
    </source>
</evidence>
<dbReference type="InterPro" id="IPR005704">
    <property type="entry name" value="Ribosomal_uS3_bac-typ"/>
</dbReference>
<dbReference type="InterPro" id="IPR001351">
    <property type="entry name" value="Ribosomal_uS3_C"/>
</dbReference>
<dbReference type="HAMAP" id="MF_01309_B">
    <property type="entry name" value="Ribosomal_uS3_B"/>
    <property type="match status" value="1"/>
</dbReference>
<feature type="region of interest" description="Disordered" evidence="10">
    <location>
        <begin position="218"/>
        <end position="275"/>
    </location>
</feature>
<dbReference type="InterPro" id="IPR015946">
    <property type="entry name" value="KH_dom-like_a/b"/>
</dbReference>
<keyword evidence="3 8" id="KW-0694">RNA-binding</keyword>
<dbReference type="Gene3D" id="3.30.1140.32">
    <property type="entry name" value="Ribosomal protein S3, C-terminal domain"/>
    <property type="match status" value="1"/>
</dbReference>
<dbReference type="CDD" id="cd02412">
    <property type="entry name" value="KH-II_30S_S3"/>
    <property type="match status" value="1"/>
</dbReference>
<sequence length="275" mass="30615">MGQKINPNGFRLGITTEHKSRWFADSTKPGQRYSDYVKEDVAIRKLLSEGMERAGIARVDIERTRDRVRVDIHTARPGIVIGRRGAEADRLRSRLEKLTGKQVQLNILEVKNPEADAQLVAQGIAEQLSARVSFRRAMRKGIMSAQRAGAKGIRVQCSGRLGGAEMSRSEFYREGRVPLHTLRANIDYGFYEARTTFGRIGVKVWIYKGDLTAKELAREQAAAPQRPARGRRNDGPRGDRGERGRGRGQRAEQTAVTSETTTEVTEPAKTEGGEA</sequence>
<dbReference type="GO" id="GO:0019843">
    <property type="term" value="F:rRNA binding"/>
    <property type="evidence" value="ECO:0007669"/>
    <property type="project" value="UniProtKB-UniRule"/>
</dbReference>
<evidence type="ECO:0000313" key="11">
    <source>
        <dbReference type="EMBL" id="AIF40222.1"/>
    </source>
</evidence>
<dbReference type="FunFam" id="3.30.1140.32:FF:000002">
    <property type="entry name" value="30S ribosomal protein S3"/>
    <property type="match status" value="1"/>
</dbReference>
<dbReference type="InterPro" id="IPR009019">
    <property type="entry name" value="KH_sf_prok-type"/>
</dbReference>
<protein>
    <recommendedName>
        <fullName evidence="7 8">Small ribosomal subunit protein uS3</fullName>
    </recommendedName>
</protein>
<evidence type="ECO:0000256" key="3">
    <source>
        <dbReference type="ARBA" id="ARBA00022884"/>
    </source>
</evidence>
<dbReference type="STRING" id="1274.HX89_03800"/>
<dbReference type="EMBL" id="CP008889">
    <property type="protein sequence ID" value="AIF40222.1"/>
    <property type="molecule type" value="Genomic_DNA"/>
</dbReference>
<feature type="compositionally biased region" description="Basic and acidic residues" evidence="10">
    <location>
        <begin position="231"/>
        <end position="245"/>
    </location>
</feature>
<dbReference type="KEGG" id="dni:HX89_03800"/>